<dbReference type="AlphaFoldDB" id="A0A2D2DKZ5"/>
<gene>
    <name evidence="2" type="ORF">CR152_14695</name>
</gene>
<proteinExistence type="predicted"/>
<dbReference type="InterPro" id="IPR024047">
    <property type="entry name" value="MM3350-like_sf"/>
</dbReference>
<reference evidence="2" key="1">
    <citation type="submission" date="2017-10" db="EMBL/GenBank/DDBJ databases">
        <title>Massilia psychrophilum sp. nov., a novel purple-pigmented bacterium isolated from Tianshan glacier, Xinjiang Municipality, China.</title>
        <authorList>
            <person name="Wang H."/>
        </authorList>
    </citation>
    <scope>NUCLEOTIDE SEQUENCE [LARGE SCALE GENOMIC DNA]</scope>
    <source>
        <strain evidence="2">B2</strain>
    </source>
</reference>
<dbReference type="Pfam" id="PF07929">
    <property type="entry name" value="PRiA4_ORF3"/>
    <property type="match status" value="1"/>
</dbReference>
<feature type="domain" description="Plasmid pRiA4b Orf3-like" evidence="1">
    <location>
        <begin position="37"/>
        <end position="151"/>
    </location>
</feature>
<dbReference type="Gene3D" id="3.10.290.30">
    <property type="entry name" value="MM3350-like"/>
    <property type="match status" value="1"/>
</dbReference>
<dbReference type="SUPFAM" id="SSF159941">
    <property type="entry name" value="MM3350-like"/>
    <property type="match status" value="1"/>
</dbReference>
<dbReference type="KEGG" id="mass:CR152_14695"/>
<evidence type="ECO:0000313" key="3">
    <source>
        <dbReference type="Proteomes" id="UP000229897"/>
    </source>
</evidence>
<dbReference type="InterPro" id="IPR012912">
    <property type="entry name" value="Plasmid_pRiA4b_Orf3-like"/>
</dbReference>
<sequence length="159" mass="18308">MCIVFLSWREKVMSGIFTLSIECVGGRYLKAPYQFVIEAPVELTLGDLASRILEMVDFDGDHLDEFYLANGLRGKRTWFTPDGEWDEDDAHVMDLQLSVVFPLPKHKMLYYFYDVGASWCFQISKRGKETKSQPEIDYPCIVSETGVKPKEFGDGEDWD</sequence>
<name>A0A2D2DKZ5_9BURK</name>
<organism evidence="2 3">
    <name type="scientific">Massilia violaceinigra</name>
    <dbReference type="NCBI Taxonomy" id="2045208"/>
    <lineage>
        <taxon>Bacteria</taxon>
        <taxon>Pseudomonadati</taxon>
        <taxon>Pseudomonadota</taxon>
        <taxon>Betaproteobacteria</taxon>
        <taxon>Burkholderiales</taxon>
        <taxon>Oxalobacteraceae</taxon>
        <taxon>Telluria group</taxon>
        <taxon>Massilia</taxon>
    </lineage>
</organism>
<evidence type="ECO:0000259" key="1">
    <source>
        <dbReference type="Pfam" id="PF07929"/>
    </source>
</evidence>
<protein>
    <recommendedName>
        <fullName evidence="1">Plasmid pRiA4b Orf3-like domain-containing protein</fullName>
    </recommendedName>
</protein>
<dbReference type="Proteomes" id="UP000229897">
    <property type="component" value="Chromosome"/>
</dbReference>
<accession>A0A2D2DKZ5</accession>
<keyword evidence="3" id="KW-1185">Reference proteome</keyword>
<evidence type="ECO:0000313" key="2">
    <source>
        <dbReference type="EMBL" id="ATQ75632.1"/>
    </source>
</evidence>
<dbReference type="EMBL" id="CP024608">
    <property type="protein sequence ID" value="ATQ75632.1"/>
    <property type="molecule type" value="Genomic_DNA"/>
</dbReference>